<evidence type="ECO:0000256" key="10">
    <source>
        <dbReference type="SAM" id="Coils"/>
    </source>
</evidence>
<dbReference type="Gene3D" id="1.25.40.10">
    <property type="entry name" value="Tetratricopeptide repeat domain"/>
    <property type="match status" value="1"/>
</dbReference>
<organism evidence="13 14">
    <name type="scientific">Crenobacter caeni</name>
    <dbReference type="NCBI Taxonomy" id="2705474"/>
    <lineage>
        <taxon>Bacteria</taxon>
        <taxon>Pseudomonadati</taxon>
        <taxon>Pseudomonadota</taxon>
        <taxon>Betaproteobacteria</taxon>
        <taxon>Neisseriales</taxon>
        <taxon>Neisseriaceae</taxon>
        <taxon>Crenobacter</taxon>
    </lineage>
</organism>
<evidence type="ECO:0000256" key="4">
    <source>
        <dbReference type="ARBA" id="ARBA00022475"/>
    </source>
</evidence>
<dbReference type="InterPro" id="IPR011990">
    <property type="entry name" value="TPR-like_helical_dom_sf"/>
</dbReference>
<dbReference type="GO" id="GO:0005886">
    <property type="term" value="C:plasma membrane"/>
    <property type="evidence" value="ECO:0007669"/>
    <property type="project" value="UniProtKB-SubCell"/>
</dbReference>
<feature type="coiled-coil region" evidence="10">
    <location>
        <begin position="93"/>
        <end position="120"/>
    </location>
</feature>
<evidence type="ECO:0000256" key="8">
    <source>
        <dbReference type="ARBA" id="ARBA00023136"/>
    </source>
</evidence>
<comment type="pathway">
    <text evidence="3">Porphyrin-containing compound metabolism; protoheme biosynthesis.</text>
</comment>
<keyword evidence="7 11" id="KW-1133">Transmembrane helix</keyword>
<dbReference type="GO" id="GO:0042168">
    <property type="term" value="P:heme metabolic process"/>
    <property type="evidence" value="ECO:0007669"/>
    <property type="project" value="InterPro"/>
</dbReference>
<comment type="function">
    <text evidence="1">Involved in a late step of protoheme IX synthesis.</text>
</comment>
<keyword evidence="8 11" id="KW-0472">Membrane</keyword>
<dbReference type="InterPro" id="IPR005254">
    <property type="entry name" value="Heme_biosyn_assoc_TPR_pro"/>
</dbReference>
<keyword evidence="9" id="KW-0627">Porphyrin biosynthesis</keyword>
<evidence type="ECO:0000256" key="1">
    <source>
        <dbReference type="ARBA" id="ARBA00002962"/>
    </source>
</evidence>
<keyword evidence="5" id="KW-0997">Cell inner membrane</keyword>
<evidence type="ECO:0000256" key="6">
    <source>
        <dbReference type="ARBA" id="ARBA00022692"/>
    </source>
</evidence>
<evidence type="ECO:0000256" key="3">
    <source>
        <dbReference type="ARBA" id="ARBA00004744"/>
    </source>
</evidence>
<comment type="caution">
    <text evidence="13">The sequence shown here is derived from an EMBL/GenBank/DDBJ whole genome shotgun (WGS) entry which is preliminary data.</text>
</comment>
<accession>A0A6B2KN59</accession>
<dbReference type="Proteomes" id="UP000482578">
    <property type="component" value="Unassembled WGS sequence"/>
</dbReference>
<evidence type="ECO:0000256" key="7">
    <source>
        <dbReference type="ARBA" id="ARBA00022989"/>
    </source>
</evidence>
<keyword evidence="6 11" id="KW-0812">Transmembrane</keyword>
<evidence type="ECO:0000259" key="12">
    <source>
        <dbReference type="Pfam" id="PF07219"/>
    </source>
</evidence>
<evidence type="ECO:0000256" key="9">
    <source>
        <dbReference type="ARBA" id="ARBA00023244"/>
    </source>
</evidence>
<dbReference type="NCBIfam" id="TIGR00540">
    <property type="entry name" value="TPR_hemY_coli"/>
    <property type="match status" value="1"/>
</dbReference>
<proteinExistence type="predicted"/>
<dbReference type="AlphaFoldDB" id="A0A6B2KN59"/>
<evidence type="ECO:0000313" key="14">
    <source>
        <dbReference type="Proteomes" id="UP000482578"/>
    </source>
</evidence>
<keyword evidence="14" id="KW-1185">Reference proteome</keyword>
<protein>
    <submittedName>
        <fullName evidence="13">Heme biosynthesis protein HemY</fullName>
    </submittedName>
</protein>
<keyword evidence="10" id="KW-0175">Coiled coil</keyword>
<reference evidence="13 14" key="1">
    <citation type="submission" date="2020-02" db="EMBL/GenBank/DDBJ databases">
        <authorList>
            <person name="Yang Z."/>
        </authorList>
    </citation>
    <scope>NUCLEOTIDE SEQUENCE [LARGE SCALE GENOMIC DNA]</scope>
    <source>
        <strain evidence="13 14">HX-7-9</strain>
    </source>
</reference>
<evidence type="ECO:0000256" key="5">
    <source>
        <dbReference type="ARBA" id="ARBA00022519"/>
    </source>
</evidence>
<evidence type="ECO:0000256" key="2">
    <source>
        <dbReference type="ARBA" id="ARBA00004429"/>
    </source>
</evidence>
<dbReference type="RefSeq" id="WP_163314551.1">
    <property type="nucleotide sequence ID" value="NZ_JAAGAA010000001.1"/>
</dbReference>
<dbReference type="SUPFAM" id="SSF48452">
    <property type="entry name" value="TPR-like"/>
    <property type="match status" value="1"/>
</dbReference>
<dbReference type="EMBL" id="JAAGAA010000001">
    <property type="protein sequence ID" value="NDV11237.1"/>
    <property type="molecule type" value="Genomic_DNA"/>
</dbReference>
<feature type="domain" description="HemY N-terminal" evidence="12">
    <location>
        <begin position="26"/>
        <end position="133"/>
    </location>
</feature>
<evidence type="ECO:0000256" key="11">
    <source>
        <dbReference type="SAM" id="Phobius"/>
    </source>
</evidence>
<sequence length="400" mass="44548">MKFVLWIVGLFALAVLLGLAATVNNGYAILFFPPYRLEVSFNLMIISVIVLIVVAHALLRLLSLAVRLPEEVRQFQRQKKLKASRHALREAALAFFEGRYQKAEREAARAMEDEFAVENRALALLISARSAAQTQDKARRDACLERLGELPERLQLARHMLEAELRYEDRDTLAALSAVERARSLSPNLTSALRLELKIRLQLGQPEAVLQLTEKLLKADALDAAQARRYRVAAYRQQLAALADGESLLRWWGKVPQVERGNDELLLEVAERLSALGEADRAASLLAERIPDCEDATLVQALARLAPVLSDERRKGLLRDAEAWLRGRPRDAALLFALGSLAQTQQLWGKAQSYYEASLSVEPSLQATAALAALLESLDKPEAAERYRQQALQMALAAES</sequence>
<keyword evidence="4" id="KW-1003">Cell membrane</keyword>
<comment type="subcellular location">
    <subcellularLocation>
        <location evidence="2">Cell inner membrane</location>
        <topology evidence="2">Multi-pass membrane protein</topology>
    </subcellularLocation>
</comment>
<feature type="transmembrane region" description="Helical" evidence="11">
    <location>
        <begin position="44"/>
        <end position="68"/>
    </location>
</feature>
<dbReference type="GO" id="GO:0006779">
    <property type="term" value="P:porphyrin-containing compound biosynthetic process"/>
    <property type="evidence" value="ECO:0007669"/>
    <property type="project" value="UniProtKB-KW"/>
</dbReference>
<dbReference type="UniPathway" id="UPA00252"/>
<name>A0A6B2KN59_9NEIS</name>
<gene>
    <name evidence="13" type="ORF">GZH52_00250</name>
</gene>
<dbReference type="InterPro" id="IPR010817">
    <property type="entry name" value="HemY_N"/>
</dbReference>
<dbReference type="Pfam" id="PF07219">
    <property type="entry name" value="HemY_N"/>
    <property type="match status" value="1"/>
</dbReference>
<evidence type="ECO:0000313" key="13">
    <source>
        <dbReference type="EMBL" id="NDV11237.1"/>
    </source>
</evidence>